<evidence type="ECO:0000256" key="1">
    <source>
        <dbReference type="SAM" id="MobiDB-lite"/>
    </source>
</evidence>
<sequence>MAGQSKKSKLTLPPTMNHHVTCPTNKNQHPETIDNWTDPDDTKTSTEKARRREEQKAIKAALKKQHNVGKIKVAQLKDQMHREDVERELNANHPKATATAAAEKSIAVRKTSTESSKDPEPMIRLQRECHTAMKEKTAVSKAKSADFSKGSGDDSSGFHLKVDKDELSDEEADQVIACVTEKLAPLANSDITKKSHVAQKARKEKTNGLHLAQLQNARVAKKISWTKGTFLKSMKLLLNLNMNPTKKVKPNTAPKLNSELVAGWKKGKEGKSLIKVTPKDEAVVTATKACGGAKKWTLAHLNPAMRDSFTKKIISYICEHLVGTSNNSWIPLTVNKVQTTVDQFYPPGKYAVTSKSAIFGLSKQIGYHLNDTQHTFGAEAIECTEKFFNEHSDALSSPEQVAEFVAWFIESEGKAQTAPFLWQQYDFEVDGTTKKLASTGLFYHQFIVETLVLVHFSVLPPITGDFKSVARPKGSLLLAIQVVKCALSMWTTGILITNNVPEFSHQNYDDFKEDNIISIKKHAKHGNSAKMKTVKVKHISKGLKMLNSWTNLKWETFMQAVKASIKENSGKGKCKGGVGNTFFVSY</sequence>
<dbReference type="OrthoDB" id="3014170at2759"/>
<feature type="region of interest" description="Disordered" evidence="1">
    <location>
        <begin position="134"/>
        <end position="158"/>
    </location>
</feature>
<feature type="compositionally biased region" description="Low complexity" evidence="1">
    <location>
        <begin position="147"/>
        <end position="158"/>
    </location>
</feature>
<organism evidence="2 3">
    <name type="scientific">Armillaria gallica</name>
    <name type="common">Bulbous honey fungus</name>
    <name type="synonym">Armillaria bulbosa</name>
    <dbReference type="NCBI Taxonomy" id="47427"/>
    <lineage>
        <taxon>Eukaryota</taxon>
        <taxon>Fungi</taxon>
        <taxon>Dikarya</taxon>
        <taxon>Basidiomycota</taxon>
        <taxon>Agaricomycotina</taxon>
        <taxon>Agaricomycetes</taxon>
        <taxon>Agaricomycetidae</taxon>
        <taxon>Agaricales</taxon>
        <taxon>Marasmiineae</taxon>
        <taxon>Physalacriaceae</taxon>
        <taxon>Armillaria</taxon>
    </lineage>
</organism>
<dbReference type="Proteomes" id="UP000217790">
    <property type="component" value="Unassembled WGS sequence"/>
</dbReference>
<feature type="compositionally biased region" description="Basic and acidic residues" evidence="1">
    <location>
        <begin position="134"/>
        <end position="146"/>
    </location>
</feature>
<accession>A0A2H3D3N9</accession>
<dbReference type="AlphaFoldDB" id="A0A2H3D3N9"/>
<feature type="region of interest" description="Disordered" evidence="1">
    <location>
        <begin position="82"/>
        <end position="120"/>
    </location>
</feature>
<evidence type="ECO:0000313" key="3">
    <source>
        <dbReference type="Proteomes" id="UP000217790"/>
    </source>
</evidence>
<keyword evidence="3" id="KW-1185">Reference proteome</keyword>
<feature type="compositionally biased region" description="Basic and acidic residues" evidence="1">
    <location>
        <begin position="40"/>
        <end position="54"/>
    </location>
</feature>
<gene>
    <name evidence="2" type="ORF">ARMGADRAFT_1037659</name>
</gene>
<reference evidence="3" key="1">
    <citation type="journal article" date="2017" name="Nat. Ecol. Evol.">
        <title>Genome expansion and lineage-specific genetic innovations in the forest pathogenic fungi Armillaria.</title>
        <authorList>
            <person name="Sipos G."/>
            <person name="Prasanna A.N."/>
            <person name="Walter M.C."/>
            <person name="O'Connor E."/>
            <person name="Balint B."/>
            <person name="Krizsan K."/>
            <person name="Kiss B."/>
            <person name="Hess J."/>
            <person name="Varga T."/>
            <person name="Slot J."/>
            <person name="Riley R."/>
            <person name="Boka B."/>
            <person name="Rigling D."/>
            <person name="Barry K."/>
            <person name="Lee J."/>
            <person name="Mihaltcheva S."/>
            <person name="LaButti K."/>
            <person name="Lipzen A."/>
            <person name="Waldron R."/>
            <person name="Moloney N.M."/>
            <person name="Sperisen C."/>
            <person name="Kredics L."/>
            <person name="Vagvoelgyi C."/>
            <person name="Patrignani A."/>
            <person name="Fitzpatrick D."/>
            <person name="Nagy I."/>
            <person name="Doyle S."/>
            <person name="Anderson J.B."/>
            <person name="Grigoriev I.V."/>
            <person name="Gueldener U."/>
            <person name="Muensterkoetter M."/>
            <person name="Nagy L.G."/>
        </authorList>
    </citation>
    <scope>NUCLEOTIDE SEQUENCE [LARGE SCALE GENOMIC DNA]</scope>
    <source>
        <strain evidence="3">Ar21-2</strain>
    </source>
</reference>
<dbReference type="InParanoid" id="A0A2H3D3N9"/>
<protein>
    <submittedName>
        <fullName evidence="2">Uncharacterized protein</fullName>
    </submittedName>
</protein>
<feature type="region of interest" description="Disordered" evidence="1">
    <location>
        <begin position="1"/>
        <end position="54"/>
    </location>
</feature>
<proteinExistence type="predicted"/>
<name>A0A2H3D3N9_ARMGA</name>
<feature type="compositionally biased region" description="Basic and acidic residues" evidence="1">
    <location>
        <begin position="111"/>
        <end position="120"/>
    </location>
</feature>
<evidence type="ECO:0000313" key="2">
    <source>
        <dbReference type="EMBL" id="PBK83657.1"/>
    </source>
</evidence>
<dbReference type="EMBL" id="KZ293704">
    <property type="protein sequence ID" value="PBK83657.1"/>
    <property type="molecule type" value="Genomic_DNA"/>
</dbReference>